<dbReference type="AlphaFoldDB" id="Q5SL09"/>
<dbReference type="UniPathway" id="UPA00666"/>
<feature type="transmembrane region" description="Helical" evidence="8">
    <location>
        <begin position="187"/>
        <end position="204"/>
    </location>
</feature>
<keyword evidence="6 8" id="KW-0472">Membrane</keyword>
<comment type="similarity">
    <text evidence="8">Belongs to the CN hydrolase family. Apolipoprotein N-acyltransferase subfamily.</text>
</comment>
<evidence type="ECO:0000259" key="10">
    <source>
        <dbReference type="PROSITE" id="PS50263"/>
    </source>
</evidence>
<keyword evidence="2 8" id="KW-1003">Cell membrane</keyword>
<dbReference type="Proteomes" id="UP000000532">
    <property type="component" value="Chromosome"/>
</dbReference>
<dbReference type="InterPro" id="IPR036526">
    <property type="entry name" value="C-N_Hydrolase_sf"/>
</dbReference>
<accession>Q5SL09</accession>
<evidence type="ECO:0000256" key="5">
    <source>
        <dbReference type="ARBA" id="ARBA00022989"/>
    </source>
</evidence>
<dbReference type="InterPro" id="IPR003010">
    <property type="entry name" value="C-N_Hydrolase"/>
</dbReference>
<dbReference type="HOGENOM" id="CLU_019563_1_2_0"/>
<dbReference type="InterPro" id="IPR045378">
    <property type="entry name" value="LNT_N"/>
</dbReference>
<dbReference type="EMBL" id="AP008226">
    <property type="protein sequence ID" value="BAD70307.1"/>
    <property type="molecule type" value="Genomic_DNA"/>
</dbReference>
<sequence>MKVREDPKAHGPILPPPPSKPGEKEPGSPYGGRVKALALGLLLALTLPPFPLGFLAPFVLAFLLKGGFREGFWAGLGFWGLHLVWLPQSFAQNFGPWGAVPFLPLVLVKALSFGLLFALTPNAPMRLGGWVLLEWLTEQGELAFPWGFLGYALVEAPGRILAAWGGVYLLSLLVLLVAYGLRARRPWVLLLWALLWLLPLPEAHPEGKALLVQGNINPLRKFQGELDEAVYLRLTEAGLRAHPEADLVVWPETAVWRIPQEAEALLQGRPLLTGLNLLGPNRAVLYREGKLLGHYDKTRLVPFGERFPFREALGGVYAFFFRAMGLGDLQDRTPGEKVAPIGPYGVLICYESVFPSVARGLAREGARVLVLLTNDAWFGPSFGGRQHFALGRLRAVETGRWLLRAGNDGITASVDPFGRVVAEIPPHQEGFLLAPYALRTGLTPYARFGDWAVGLALTIFLLGLILRVRPPGWRNR</sequence>
<comment type="pathway">
    <text evidence="8">Protein modification; lipoprotein biosynthesis (N-acyl transfer).</text>
</comment>
<dbReference type="InterPro" id="IPR004563">
    <property type="entry name" value="Apolipo_AcylTrfase"/>
</dbReference>
<dbReference type="PANTHER" id="PTHR38686:SF1">
    <property type="entry name" value="APOLIPOPROTEIN N-ACYLTRANSFERASE"/>
    <property type="match status" value="1"/>
</dbReference>
<feature type="domain" description="CN hydrolase" evidence="10">
    <location>
        <begin position="212"/>
        <end position="438"/>
    </location>
</feature>
<dbReference type="eggNOG" id="COG0815">
    <property type="taxonomic scope" value="Bacteria"/>
</dbReference>
<feature type="transmembrane region" description="Helical" evidence="8">
    <location>
        <begin position="448"/>
        <end position="466"/>
    </location>
</feature>
<dbReference type="NCBIfam" id="TIGR00546">
    <property type="entry name" value="lnt"/>
    <property type="match status" value="1"/>
</dbReference>
<reference evidence="11 12" key="1">
    <citation type="submission" date="2004-11" db="EMBL/GenBank/DDBJ databases">
        <title>Complete genome sequence of Thermus thermophilus HB8.</title>
        <authorList>
            <person name="Masui R."/>
            <person name="Kurokawa K."/>
            <person name="Nakagawa N."/>
            <person name="Tokunaga F."/>
            <person name="Koyama Y."/>
            <person name="Shibata T."/>
            <person name="Oshima T."/>
            <person name="Yokoyama S."/>
            <person name="Yasunaga T."/>
            <person name="Kuramitsu S."/>
        </authorList>
    </citation>
    <scope>NUCLEOTIDE SEQUENCE [LARGE SCALE GENOMIC DNA]</scope>
    <source>
        <strain evidence="12">ATCC 27634 / DSM 579 / HB8</strain>
    </source>
</reference>
<dbReference type="GO" id="GO:0016410">
    <property type="term" value="F:N-acyltransferase activity"/>
    <property type="evidence" value="ECO:0007669"/>
    <property type="project" value="UniProtKB-UniRule"/>
</dbReference>
<comment type="function">
    <text evidence="8">Catalyzes the phospholipid dependent N-acylation of the N-terminal cysteine of apolipoprotein, the last step in lipoprotein maturation.</text>
</comment>
<dbReference type="EC" id="2.3.1.269" evidence="8"/>
<feature type="transmembrane region" description="Helical" evidence="8">
    <location>
        <begin position="160"/>
        <end position="180"/>
    </location>
</feature>
<dbReference type="KEGG" id="ttj:TTHA0484"/>
<keyword evidence="3 8" id="KW-0808">Transferase</keyword>
<keyword evidence="5 8" id="KW-1133">Transmembrane helix</keyword>
<dbReference type="GO" id="GO:0042158">
    <property type="term" value="P:lipoprotein biosynthetic process"/>
    <property type="evidence" value="ECO:0007669"/>
    <property type="project" value="UniProtKB-UniRule"/>
</dbReference>
<organism evidence="11 12">
    <name type="scientific">Thermus thermophilus (strain ATCC 27634 / DSM 579 / HB8)</name>
    <dbReference type="NCBI Taxonomy" id="300852"/>
    <lineage>
        <taxon>Bacteria</taxon>
        <taxon>Thermotogati</taxon>
        <taxon>Deinococcota</taxon>
        <taxon>Deinococci</taxon>
        <taxon>Thermales</taxon>
        <taxon>Thermaceae</taxon>
        <taxon>Thermus</taxon>
    </lineage>
</organism>
<dbReference type="EnsemblBacteria" id="BAD70307">
    <property type="protein sequence ID" value="BAD70307"/>
    <property type="gene ID" value="BAD70307"/>
</dbReference>
<dbReference type="PhylomeDB" id="Q5SL09"/>
<proteinExistence type="inferred from homology"/>
<dbReference type="PANTHER" id="PTHR38686">
    <property type="entry name" value="APOLIPOPROTEIN N-ACYLTRANSFERASE"/>
    <property type="match status" value="1"/>
</dbReference>
<evidence type="ECO:0000256" key="6">
    <source>
        <dbReference type="ARBA" id="ARBA00023136"/>
    </source>
</evidence>
<evidence type="ECO:0000256" key="2">
    <source>
        <dbReference type="ARBA" id="ARBA00022475"/>
    </source>
</evidence>
<dbReference type="GO" id="GO:0005886">
    <property type="term" value="C:plasma membrane"/>
    <property type="evidence" value="ECO:0007669"/>
    <property type="project" value="UniProtKB-SubCell"/>
</dbReference>
<evidence type="ECO:0000313" key="12">
    <source>
        <dbReference type="Proteomes" id="UP000000532"/>
    </source>
</evidence>
<dbReference type="HAMAP" id="MF_01148">
    <property type="entry name" value="Lnt"/>
    <property type="match status" value="1"/>
</dbReference>
<dbReference type="PROSITE" id="PS50263">
    <property type="entry name" value="CN_HYDROLASE"/>
    <property type="match status" value="1"/>
</dbReference>
<evidence type="ECO:0000256" key="7">
    <source>
        <dbReference type="ARBA" id="ARBA00023315"/>
    </source>
</evidence>
<dbReference type="Pfam" id="PF20154">
    <property type="entry name" value="LNT_N"/>
    <property type="match status" value="1"/>
</dbReference>
<evidence type="ECO:0000256" key="9">
    <source>
        <dbReference type="SAM" id="MobiDB-lite"/>
    </source>
</evidence>
<protein>
    <recommendedName>
        <fullName evidence="8">Apolipoprotein N-acyltransferase</fullName>
        <shortName evidence="8">ALP N-acyltransferase</shortName>
        <ecNumber evidence="8">2.3.1.269</ecNumber>
    </recommendedName>
</protein>
<evidence type="ECO:0000256" key="8">
    <source>
        <dbReference type="HAMAP-Rule" id="MF_01148"/>
    </source>
</evidence>
<dbReference type="Pfam" id="PF00795">
    <property type="entry name" value="CN_hydrolase"/>
    <property type="match status" value="1"/>
</dbReference>
<evidence type="ECO:0000256" key="1">
    <source>
        <dbReference type="ARBA" id="ARBA00004651"/>
    </source>
</evidence>
<keyword evidence="4 8" id="KW-0812">Transmembrane</keyword>
<name>Q5SL09_THET8</name>
<evidence type="ECO:0000256" key="3">
    <source>
        <dbReference type="ARBA" id="ARBA00022679"/>
    </source>
</evidence>
<keyword evidence="12" id="KW-1185">Reference proteome</keyword>
<evidence type="ECO:0000256" key="4">
    <source>
        <dbReference type="ARBA" id="ARBA00022692"/>
    </source>
</evidence>
<feature type="region of interest" description="Disordered" evidence="9">
    <location>
        <begin position="1"/>
        <end position="28"/>
    </location>
</feature>
<evidence type="ECO:0000313" key="11">
    <source>
        <dbReference type="EMBL" id="BAD70307.1"/>
    </source>
</evidence>
<dbReference type="Gene3D" id="3.60.110.10">
    <property type="entry name" value="Carbon-nitrogen hydrolase"/>
    <property type="match status" value="1"/>
</dbReference>
<dbReference type="SUPFAM" id="SSF56317">
    <property type="entry name" value="Carbon-nitrogen hydrolase"/>
    <property type="match status" value="1"/>
</dbReference>
<keyword evidence="7 8" id="KW-0012">Acyltransferase</keyword>
<comment type="subcellular location">
    <subcellularLocation>
        <location evidence="8">Cell inner membrane</location>
        <topology evidence="8">Multi-pass membrane protein</topology>
    </subcellularLocation>
    <subcellularLocation>
        <location evidence="1">Cell membrane</location>
        <topology evidence="1">Multi-pass membrane protein</topology>
    </subcellularLocation>
</comment>
<feature type="transmembrane region" description="Helical" evidence="8">
    <location>
        <begin position="71"/>
        <end position="91"/>
    </location>
</feature>
<keyword evidence="8" id="KW-0997">Cell inner membrane</keyword>
<feature type="transmembrane region" description="Helical" evidence="8">
    <location>
        <begin position="36"/>
        <end position="64"/>
    </location>
</feature>
<comment type="catalytic activity">
    <reaction evidence="8">
        <text>N-terminal S-1,2-diacyl-sn-glyceryl-L-cysteinyl-[lipoprotein] + a glycerophospholipid = N-acyl-S-1,2-diacyl-sn-glyceryl-L-cysteinyl-[lipoprotein] + a 2-acyl-sn-glycero-3-phospholipid + H(+)</text>
        <dbReference type="Rhea" id="RHEA:48228"/>
        <dbReference type="Rhea" id="RHEA-COMP:14681"/>
        <dbReference type="Rhea" id="RHEA-COMP:14684"/>
        <dbReference type="ChEBI" id="CHEBI:15378"/>
        <dbReference type="ChEBI" id="CHEBI:136912"/>
        <dbReference type="ChEBI" id="CHEBI:140656"/>
        <dbReference type="ChEBI" id="CHEBI:140657"/>
        <dbReference type="ChEBI" id="CHEBI:140660"/>
        <dbReference type="EC" id="2.3.1.269"/>
    </reaction>
</comment>
<dbReference type="CDD" id="cd07571">
    <property type="entry name" value="ALP_N-acyl_transferase"/>
    <property type="match status" value="1"/>
</dbReference>
<feature type="transmembrane region" description="Helical" evidence="8">
    <location>
        <begin position="97"/>
        <end position="119"/>
    </location>
</feature>
<gene>
    <name evidence="8" type="primary">lnt</name>
    <name evidence="11" type="ordered locus">TTHA0484</name>
</gene>